<feature type="non-terminal residue" evidence="3">
    <location>
        <position position="256"/>
    </location>
</feature>
<accession>A0A382HET7</accession>
<dbReference type="Pfam" id="PF12890">
    <property type="entry name" value="DHOase"/>
    <property type="match status" value="1"/>
</dbReference>
<dbReference type="GO" id="GO:0004151">
    <property type="term" value="F:dihydroorotase activity"/>
    <property type="evidence" value="ECO:0007669"/>
    <property type="project" value="InterPro"/>
</dbReference>
<dbReference type="InterPro" id="IPR024403">
    <property type="entry name" value="DHOase_cat"/>
</dbReference>
<dbReference type="Gene3D" id="3.20.20.140">
    <property type="entry name" value="Metal-dependent hydrolases"/>
    <property type="match status" value="1"/>
</dbReference>
<evidence type="ECO:0000256" key="1">
    <source>
        <dbReference type="ARBA" id="ARBA00022975"/>
    </source>
</evidence>
<dbReference type="AlphaFoldDB" id="A0A382HET7"/>
<evidence type="ECO:0000313" key="3">
    <source>
        <dbReference type="EMBL" id="SVB85001.1"/>
    </source>
</evidence>
<dbReference type="GO" id="GO:0006221">
    <property type="term" value="P:pyrimidine nucleotide biosynthetic process"/>
    <property type="evidence" value="ECO:0007669"/>
    <property type="project" value="UniProtKB-KW"/>
</dbReference>
<gene>
    <name evidence="3" type="ORF">METZ01_LOCUS237855</name>
</gene>
<dbReference type="EMBL" id="UINC01060467">
    <property type="protein sequence ID" value="SVB85001.1"/>
    <property type="molecule type" value="Genomic_DNA"/>
</dbReference>
<organism evidence="3">
    <name type="scientific">marine metagenome</name>
    <dbReference type="NCBI Taxonomy" id="408172"/>
    <lineage>
        <taxon>unclassified sequences</taxon>
        <taxon>metagenomes</taxon>
        <taxon>ecological metagenomes</taxon>
    </lineage>
</organism>
<dbReference type="GO" id="GO:0004038">
    <property type="term" value="F:allantoinase activity"/>
    <property type="evidence" value="ECO:0007669"/>
    <property type="project" value="TreeGrafter"/>
</dbReference>
<dbReference type="GO" id="GO:0006145">
    <property type="term" value="P:purine nucleobase catabolic process"/>
    <property type="evidence" value="ECO:0007669"/>
    <property type="project" value="TreeGrafter"/>
</dbReference>
<keyword evidence="1" id="KW-0665">Pyrimidine biosynthesis</keyword>
<reference evidence="3" key="1">
    <citation type="submission" date="2018-05" db="EMBL/GenBank/DDBJ databases">
        <authorList>
            <person name="Lanie J.A."/>
            <person name="Ng W.-L."/>
            <person name="Kazmierczak K.M."/>
            <person name="Andrzejewski T.M."/>
            <person name="Davidsen T.M."/>
            <person name="Wayne K.J."/>
            <person name="Tettelin H."/>
            <person name="Glass J.I."/>
            <person name="Rusch D."/>
            <person name="Podicherti R."/>
            <person name="Tsui H.-C.T."/>
            <person name="Winkler M.E."/>
        </authorList>
    </citation>
    <scope>NUCLEOTIDE SEQUENCE</scope>
</reference>
<evidence type="ECO:0000259" key="2">
    <source>
        <dbReference type="Pfam" id="PF12890"/>
    </source>
</evidence>
<feature type="domain" description="Dihydroorotase catalytic" evidence="2">
    <location>
        <begin position="2"/>
        <end position="180"/>
    </location>
</feature>
<sequence>MRVSLGEPGSEHKESIKSGCKAAFAGGITTVVCLPNTDPVIDNVSVAEYIQKRAKEVSKINLYTYGSLTKNFDGKNLCEMGLLSKAGVKGFTDATKSIENSAVLKRALEYSKAFDSLIIQFPEDKNLASDGVMNEGEISTRLGLAGIPSCAEVITIERDLRLVEATGAKYHVSCVSTAESVEVIRNAKKKGLKVTCDTSPQYFTLNEMAIEDYRTFVKISPPLRSEKDRVAIVNGLKDGTIDAVQSDHTPQDEDNK</sequence>
<dbReference type="InterPro" id="IPR032466">
    <property type="entry name" value="Metal_Hydrolase"/>
</dbReference>
<dbReference type="InterPro" id="IPR004722">
    <property type="entry name" value="DHOase"/>
</dbReference>
<dbReference type="GO" id="GO:0005737">
    <property type="term" value="C:cytoplasm"/>
    <property type="evidence" value="ECO:0007669"/>
    <property type="project" value="TreeGrafter"/>
</dbReference>
<proteinExistence type="predicted"/>
<dbReference type="PANTHER" id="PTHR43668">
    <property type="entry name" value="ALLANTOINASE"/>
    <property type="match status" value="1"/>
</dbReference>
<name>A0A382HET7_9ZZZZ</name>
<protein>
    <recommendedName>
        <fullName evidence="2">Dihydroorotase catalytic domain-containing protein</fullName>
    </recommendedName>
</protein>
<dbReference type="InterPro" id="IPR050138">
    <property type="entry name" value="DHOase/Allantoinase_Hydrolase"/>
</dbReference>
<dbReference type="GO" id="GO:0046872">
    <property type="term" value="F:metal ion binding"/>
    <property type="evidence" value="ECO:0007669"/>
    <property type="project" value="InterPro"/>
</dbReference>
<dbReference type="SUPFAM" id="SSF51556">
    <property type="entry name" value="Metallo-dependent hydrolases"/>
    <property type="match status" value="1"/>
</dbReference>
<dbReference type="PANTHER" id="PTHR43668:SF2">
    <property type="entry name" value="ALLANTOINASE"/>
    <property type="match status" value="1"/>
</dbReference>
<dbReference type="CDD" id="cd01317">
    <property type="entry name" value="DHOase_IIa"/>
    <property type="match status" value="1"/>
</dbReference>